<name>A0ABT1JE99_ACTCY</name>
<dbReference type="Gene3D" id="3.40.50.300">
    <property type="entry name" value="P-loop containing nucleotide triphosphate hydrolases"/>
    <property type="match status" value="1"/>
</dbReference>
<evidence type="ECO:0000313" key="3">
    <source>
        <dbReference type="EMBL" id="MCP2330738.1"/>
    </source>
</evidence>
<dbReference type="InterPro" id="IPR027417">
    <property type="entry name" value="P-loop_NTPase"/>
</dbReference>
<feature type="domain" description="FtsK" evidence="2">
    <location>
        <begin position="237"/>
        <end position="441"/>
    </location>
</feature>
<dbReference type="RefSeq" id="WP_051314296.1">
    <property type="nucleotide sequence ID" value="NZ_AUBJ02000001.1"/>
</dbReference>
<evidence type="ECO:0000313" key="4">
    <source>
        <dbReference type="Proteomes" id="UP000791080"/>
    </source>
</evidence>
<protein>
    <submittedName>
        <fullName evidence="3">DNA segregation ATPase FtsK/SpoIIIE, S-DNA-T family</fullName>
    </submittedName>
</protein>
<keyword evidence="1" id="KW-0067">ATP-binding</keyword>
<proteinExistence type="predicted"/>
<comment type="caution">
    <text evidence="3">The sequence shown here is derived from an EMBL/GenBank/DDBJ whole genome shotgun (WGS) entry which is preliminary data.</text>
</comment>
<gene>
    <name evidence="3" type="ORF">G443_001008</name>
</gene>
<feature type="binding site" evidence="1">
    <location>
        <begin position="264"/>
        <end position="271"/>
    </location>
    <ligand>
        <name>ATP</name>
        <dbReference type="ChEBI" id="CHEBI:30616"/>
    </ligand>
</feature>
<evidence type="ECO:0000259" key="2">
    <source>
        <dbReference type="PROSITE" id="PS50901"/>
    </source>
</evidence>
<dbReference type="PROSITE" id="PS50901">
    <property type="entry name" value="FTSK"/>
    <property type="match status" value="1"/>
</dbReference>
<sequence length="685" mass="72502">MPKERHLDWSAHHTPGLATLNAAGGAAATSMVGSLADVPPTWALGAAGVGALGHAVATMGATAARRWHRTGCWAAAGGWVAWSIATTPWSVTSLASLACLSVAGYATARLVTATDQRSADRAHRIMLATRRARTGAEWEARLARVCGIAGARVVGVEQWETGTGYTLDVELPEGGKSWRDLATAAEALAADADLPAGCGVEVGPGVSRRLALIRVATTNVQAATLDYPTDLTPLTINNPIPIGLHRDGSDAGISLRQDTMLLTGQKGGGKTNQLQVINAGLVRCVDTLVWHIDLNGGGMSLPWIRPWWERDDVPRPAVDWVADTGREAAKMTAAALRIAKRRKVAHRRLMREAGDDKIPVSPDVPEIVIVVDECREVMGERTKHRQVADDLEEIQAIGRSVGVNIVFCGLRATTEVIGSTSILKQARARVSMSVQDPEELGYLFGWQCKASPGDIPYPGCGLYLQDASGNPRPFKGFRLVGDALENLAIAVAGSRPALDAASAEVAGPDYTGRWDWDRTSHLFDDGDDAEDVPLASAAAEPGGAATTSPLDQLDDAATVFAQPAPLVAGGGEVDWSDPSAWPSITVPTTAPVEVAGLPRLISRLLEVMGTADRAHTATLAGDLDMEPDKLGGLLRAVDVRPLPHAFSVRGETRRGYARVDLEAVAERIRAGQVEVPAEVAEWGRE</sequence>
<evidence type="ECO:0000256" key="1">
    <source>
        <dbReference type="PROSITE-ProRule" id="PRU00289"/>
    </source>
</evidence>
<dbReference type="Proteomes" id="UP000791080">
    <property type="component" value="Unassembled WGS sequence"/>
</dbReference>
<dbReference type="EMBL" id="AUBJ02000001">
    <property type="protein sequence ID" value="MCP2330738.1"/>
    <property type="molecule type" value="Genomic_DNA"/>
</dbReference>
<organism evidence="3 4">
    <name type="scientific">Actinoalloteichus caeruleus DSM 43889</name>
    <dbReference type="NCBI Taxonomy" id="1120930"/>
    <lineage>
        <taxon>Bacteria</taxon>
        <taxon>Bacillati</taxon>
        <taxon>Actinomycetota</taxon>
        <taxon>Actinomycetes</taxon>
        <taxon>Pseudonocardiales</taxon>
        <taxon>Pseudonocardiaceae</taxon>
        <taxon>Actinoalloteichus</taxon>
        <taxon>Actinoalloteichus cyanogriseus</taxon>
    </lineage>
</organism>
<dbReference type="InterPro" id="IPR002543">
    <property type="entry name" value="FtsK_dom"/>
</dbReference>
<keyword evidence="1" id="KW-0547">Nucleotide-binding</keyword>
<keyword evidence="4" id="KW-1185">Reference proteome</keyword>
<reference evidence="3 4" key="1">
    <citation type="submission" date="2022-06" db="EMBL/GenBank/DDBJ databases">
        <title>Genomic Encyclopedia of Type Strains, Phase I: the one thousand microbial genomes (KMG-I) project.</title>
        <authorList>
            <person name="Kyrpides N."/>
        </authorList>
    </citation>
    <scope>NUCLEOTIDE SEQUENCE [LARGE SCALE GENOMIC DNA]</scope>
    <source>
        <strain evidence="3 4">DSM 43889</strain>
    </source>
</reference>
<accession>A0ABT1JE99</accession>